<dbReference type="EMBL" id="CP133148">
    <property type="protein sequence ID" value="WVT03899.1"/>
    <property type="molecule type" value="Genomic_DNA"/>
</dbReference>
<gene>
    <name evidence="2" type="ORF">RB548_00335</name>
</gene>
<name>A0ABZ2B8R8_9HYPH</name>
<organism evidence="2 3">
    <name type="scientific">Sinorhizobium chiapasense</name>
    <dbReference type="NCBI Taxonomy" id="501572"/>
    <lineage>
        <taxon>Bacteria</taxon>
        <taxon>Pseudomonadati</taxon>
        <taxon>Pseudomonadota</taxon>
        <taxon>Alphaproteobacteria</taxon>
        <taxon>Hyphomicrobiales</taxon>
        <taxon>Rhizobiaceae</taxon>
        <taxon>Sinorhizobium/Ensifer group</taxon>
        <taxon>Sinorhizobium</taxon>
    </lineage>
</organism>
<sequence length="126" mass="13887">MALFEEETCENDPQKGCQQRDVPLLEKKIAGAHAVLVFIELCSNKGNVSVLRDALGRNAPRRPVEPVRASAAGSSRQERDAHQRRLHPRRVVGARESVSGFRRHPASQVIGSITFAILGRLDPKSL</sequence>
<dbReference type="Proteomes" id="UP001432360">
    <property type="component" value="Chromosome"/>
</dbReference>
<reference evidence="2" key="1">
    <citation type="submission" date="2023-08" db="EMBL/GenBank/DDBJ databases">
        <title>Complete genome sequence of Sinorhizobium chiapanecum ITTG S70 isolated from Acaciella angustissima nodules in Chiapas-Mexico.</title>
        <authorList>
            <person name="Rincon-Rosales R."/>
            <person name="Rogel M.A."/>
            <person name="Rincon-Medina C.I."/>
            <person name="Guerrero G."/>
            <person name="Manzano-Gomez L.A."/>
            <person name="Lopez-Lopez A."/>
            <person name="Rincon Molina F.A."/>
            <person name="Martinez-Romero E."/>
        </authorList>
    </citation>
    <scope>NUCLEOTIDE SEQUENCE</scope>
    <source>
        <strain evidence="2">ITTG S70</strain>
    </source>
</reference>
<dbReference type="RefSeq" id="WP_331373097.1">
    <property type="nucleotide sequence ID" value="NZ_CP133148.1"/>
</dbReference>
<protein>
    <submittedName>
        <fullName evidence="2">Uncharacterized protein</fullName>
    </submittedName>
</protein>
<keyword evidence="3" id="KW-1185">Reference proteome</keyword>
<feature type="region of interest" description="Disordered" evidence="1">
    <location>
        <begin position="55"/>
        <end position="99"/>
    </location>
</feature>
<proteinExistence type="predicted"/>
<evidence type="ECO:0000313" key="2">
    <source>
        <dbReference type="EMBL" id="WVT03899.1"/>
    </source>
</evidence>
<evidence type="ECO:0000256" key="1">
    <source>
        <dbReference type="SAM" id="MobiDB-lite"/>
    </source>
</evidence>
<accession>A0ABZ2B8R8</accession>
<evidence type="ECO:0000313" key="3">
    <source>
        <dbReference type="Proteomes" id="UP001432360"/>
    </source>
</evidence>